<accession>A0ABN8HM79</accession>
<dbReference type="Proteomes" id="UP001295463">
    <property type="component" value="Chromosome"/>
</dbReference>
<dbReference type="PANTHER" id="PTHR35797:SF1">
    <property type="entry name" value="PROTEASE"/>
    <property type="match status" value="1"/>
</dbReference>
<dbReference type="EMBL" id="OW150024">
    <property type="protein sequence ID" value="CAH2032270.1"/>
    <property type="molecule type" value="Genomic_DNA"/>
</dbReference>
<proteinExistence type="predicted"/>
<keyword evidence="3" id="KW-0645">Protease</keyword>
<name>A0ABN8HM79_9BACT</name>
<keyword evidence="1" id="KW-0812">Transmembrane</keyword>
<keyword evidence="1" id="KW-1133">Transmembrane helix</keyword>
<feature type="transmembrane region" description="Helical" evidence="1">
    <location>
        <begin position="205"/>
        <end position="226"/>
    </location>
</feature>
<dbReference type="InterPro" id="IPR003675">
    <property type="entry name" value="Rce1/LyrA-like_dom"/>
</dbReference>
<keyword evidence="1" id="KW-0472">Membrane</keyword>
<keyword evidence="3" id="KW-0378">Hydrolase</keyword>
<evidence type="ECO:0000313" key="4">
    <source>
        <dbReference type="Proteomes" id="UP001295463"/>
    </source>
</evidence>
<dbReference type="InterPro" id="IPR042150">
    <property type="entry name" value="MmRce1-like"/>
</dbReference>
<feature type="transmembrane region" description="Helical" evidence="1">
    <location>
        <begin position="233"/>
        <end position="254"/>
    </location>
</feature>
<dbReference type="GO" id="GO:0006508">
    <property type="term" value="P:proteolysis"/>
    <property type="evidence" value="ECO:0007669"/>
    <property type="project" value="UniProtKB-KW"/>
</dbReference>
<keyword evidence="4" id="KW-1185">Reference proteome</keyword>
<gene>
    <name evidence="3" type="ORF">GEAMG1_2434</name>
</gene>
<feature type="transmembrane region" description="Helical" evidence="1">
    <location>
        <begin position="260"/>
        <end position="283"/>
    </location>
</feature>
<dbReference type="PANTHER" id="PTHR35797">
    <property type="entry name" value="PROTEASE-RELATED"/>
    <property type="match status" value="1"/>
</dbReference>
<feature type="transmembrane region" description="Helical" evidence="1">
    <location>
        <begin position="32"/>
        <end position="52"/>
    </location>
</feature>
<reference evidence="3 4" key="1">
    <citation type="submission" date="2022-03" db="EMBL/GenBank/DDBJ databases">
        <authorList>
            <person name="Koch H."/>
        </authorList>
    </citation>
    <scope>NUCLEOTIDE SEQUENCE [LARGE SCALE GENOMIC DNA]</scope>
    <source>
        <strain evidence="3 4">G1</strain>
    </source>
</reference>
<evidence type="ECO:0000259" key="2">
    <source>
        <dbReference type="Pfam" id="PF02517"/>
    </source>
</evidence>
<feature type="domain" description="CAAX prenyl protease 2/Lysostaphin resistance protein A-like" evidence="2">
    <location>
        <begin position="151"/>
        <end position="245"/>
    </location>
</feature>
<dbReference type="Pfam" id="PF02517">
    <property type="entry name" value="Rce1-like"/>
    <property type="match status" value="1"/>
</dbReference>
<dbReference type="RefSeq" id="WP_305733034.1">
    <property type="nucleotide sequence ID" value="NZ_OW150024.1"/>
</dbReference>
<dbReference type="GO" id="GO:0008233">
    <property type="term" value="F:peptidase activity"/>
    <property type="evidence" value="ECO:0007669"/>
    <property type="project" value="UniProtKB-KW"/>
</dbReference>
<evidence type="ECO:0000256" key="1">
    <source>
        <dbReference type="SAM" id="Phobius"/>
    </source>
</evidence>
<feature type="transmembrane region" description="Helical" evidence="1">
    <location>
        <begin position="179"/>
        <end position="199"/>
    </location>
</feature>
<protein>
    <submittedName>
        <fullName evidence="3">Protease, Abi superfamily</fullName>
    </submittedName>
</protein>
<feature type="transmembrane region" description="Helical" evidence="1">
    <location>
        <begin position="137"/>
        <end position="158"/>
    </location>
</feature>
<evidence type="ECO:0000313" key="3">
    <source>
        <dbReference type="EMBL" id="CAH2032270.1"/>
    </source>
</evidence>
<organism evidence="3 4">
    <name type="scientific">Trichlorobacter ammonificans</name>
    <dbReference type="NCBI Taxonomy" id="2916410"/>
    <lineage>
        <taxon>Bacteria</taxon>
        <taxon>Pseudomonadati</taxon>
        <taxon>Thermodesulfobacteriota</taxon>
        <taxon>Desulfuromonadia</taxon>
        <taxon>Geobacterales</taxon>
        <taxon>Geobacteraceae</taxon>
        <taxon>Trichlorobacter</taxon>
    </lineage>
</organism>
<sequence length="291" mass="31035">MKIRLFLLLTFAVSWSLVFCYFGLGGRLSHPLFYAMSVAVMFTPSLAALIVQRLVCRQPFLKPLGVMLRPNRWYAAGLLLPPLIVLLAAAASLLLPGVSFSNNILASNLMLSLESVVPPEQLTRIHHQIAILPVHPAWLILAGGTLAGATVNGMAALGEEAGWRGLLQEELAHLGFWRSSWLIGLIWGIWHLPLIVYGYNYPGHPVAGAIAMTLWAILFSPLIGYVRLKSGSVLAAAMMHGSLNGVSMAPAAMLTGGDSLTTGILGIPGIAVLAALNLGLSVYRSTGARPT</sequence>
<feature type="transmembrane region" description="Helical" evidence="1">
    <location>
        <begin position="73"/>
        <end position="95"/>
    </location>
</feature>